<evidence type="ECO:0000313" key="12">
    <source>
        <dbReference type="EMBL" id="MBS2963780.1"/>
    </source>
</evidence>
<keyword evidence="8" id="KW-0227">DNA damage</keyword>
<evidence type="ECO:0000256" key="10">
    <source>
        <dbReference type="ARBA" id="ARBA00049348"/>
    </source>
</evidence>
<dbReference type="EMBL" id="JAGSXH010000034">
    <property type="protein sequence ID" value="MBS2963780.1"/>
    <property type="molecule type" value="Genomic_DNA"/>
</dbReference>
<comment type="caution">
    <text evidence="12">The sequence shown here is derived from an EMBL/GenBank/DDBJ whole genome shotgun (WGS) entry which is preliminary data.</text>
</comment>
<dbReference type="InterPro" id="IPR036631">
    <property type="entry name" value="MGMT_N_sf"/>
</dbReference>
<evidence type="ECO:0000256" key="6">
    <source>
        <dbReference type="ARBA" id="ARBA00022603"/>
    </source>
</evidence>
<dbReference type="CDD" id="cd06445">
    <property type="entry name" value="ATase"/>
    <property type="match status" value="1"/>
</dbReference>
<dbReference type="PROSITE" id="PS00374">
    <property type="entry name" value="MGMT"/>
    <property type="match status" value="1"/>
</dbReference>
<accession>A0A8J7WQR1</accession>
<protein>
    <recommendedName>
        <fullName evidence="5">Methylated-DNA--protein-cysteine methyltransferase</fullName>
        <ecNumber evidence="4">2.1.1.63</ecNumber>
    </recommendedName>
</protein>
<evidence type="ECO:0000256" key="2">
    <source>
        <dbReference type="ARBA" id="ARBA00003317"/>
    </source>
</evidence>
<dbReference type="Gene3D" id="3.30.160.70">
    <property type="entry name" value="Methylated DNA-protein cysteine methyltransferase domain"/>
    <property type="match status" value="1"/>
</dbReference>
<proteinExistence type="inferred from homology"/>
<evidence type="ECO:0000256" key="7">
    <source>
        <dbReference type="ARBA" id="ARBA00022679"/>
    </source>
</evidence>
<dbReference type="GO" id="GO:0032259">
    <property type="term" value="P:methylation"/>
    <property type="evidence" value="ECO:0007669"/>
    <property type="project" value="UniProtKB-KW"/>
</dbReference>
<dbReference type="Proteomes" id="UP000677913">
    <property type="component" value="Unassembled WGS sequence"/>
</dbReference>
<dbReference type="GO" id="GO:0006281">
    <property type="term" value="P:DNA repair"/>
    <property type="evidence" value="ECO:0007669"/>
    <property type="project" value="UniProtKB-KW"/>
</dbReference>
<comment type="catalytic activity">
    <reaction evidence="1">
        <text>a 4-O-methyl-thymidine in DNA + L-cysteinyl-[protein] = a thymidine in DNA + S-methyl-L-cysteinyl-[protein]</text>
        <dbReference type="Rhea" id="RHEA:53428"/>
        <dbReference type="Rhea" id="RHEA-COMP:10131"/>
        <dbReference type="Rhea" id="RHEA-COMP:10132"/>
        <dbReference type="Rhea" id="RHEA-COMP:13555"/>
        <dbReference type="Rhea" id="RHEA-COMP:13556"/>
        <dbReference type="ChEBI" id="CHEBI:29950"/>
        <dbReference type="ChEBI" id="CHEBI:82612"/>
        <dbReference type="ChEBI" id="CHEBI:137386"/>
        <dbReference type="ChEBI" id="CHEBI:137387"/>
        <dbReference type="EC" id="2.1.1.63"/>
    </reaction>
</comment>
<comment type="similarity">
    <text evidence="3">Belongs to the MGMT family.</text>
</comment>
<comment type="catalytic activity">
    <reaction evidence="10">
        <text>a 6-O-methyl-2'-deoxyguanosine in DNA + L-cysteinyl-[protein] = S-methyl-L-cysteinyl-[protein] + a 2'-deoxyguanosine in DNA</text>
        <dbReference type="Rhea" id="RHEA:24000"/>
        <dbReference type="Rhea" id="RHEA-COMP:10131"/>
        <dbReference type="Rhea" id="RHEA-COMP:10132"/>
        <dbReference type="Rhea" id="RHEA-COMP:11367"/>
        <dbReference type="Rhea" id="RHEA-COMP:11368"/>
        <dbReference type="ChEBI" id="CHEBI:29950"/>
        <dbReference type="ChEBI" id="CHEBI:82612"/>
        <dbReference type="ChEBI" id="CHEBI:85445"/>
        <dbReference type="ChEBI" id="CHEBI:85448"/>
        <dbReference type="EC" id="2.1.1.63"/>
    </reaction>
</comment>
<dbReference type="NCBIfam" id="TIGR00589">
    <property type="entry name" value="ogt"/>
    <property type="match status" value="1"/>
</dbReference>
<evidence type="ECO:0000256" key="8">
    <source>
        <dbReference type="ARBA" id="ARBA00022763"/>
    </source>
</evidence>
<dbReference type="EC" id="2.1.1.63" evidence="4"/>
<organism evidence="12 13">
    <name type="scientific">Actinocrinis puniceicyclus</name>
    <dbReference type="NCBI Taxonomy" id="977794"/>
    <lineage>
        <taxon>Bacteria</taxon>
        <taxon>Bacillati</taxon>
        <taxon>Actinomycetota</taxon>
        <taxon>Actinomycetes</taxon>
        <taxon>Catenulisporales</taxon>
        <taxon>Actinospicaceae</taxon>
        <taxon>Actinocrinis</taxon>
    </lineage>
</organism>
<evidence type="ECO:0000256" key="1">
    <source>
        <dbReference type="ARBA" id="ARBA00001286"/>
    </source>
</evidence>
<dbReference type="InterPro" id="IPR036217">
    <property type="entry name" value="MethylDNA_cys_MeTrfase_DNAb"/>
</dbReference>
<dbReference type="GO" id="GO:0003908">
    <property type="term" value="F:methylated-DNA-[protein]-cysteine S-methyltransferase activity"/>
    <property type="evidence" value="ECO:0007669"/>
    <property type="project" value="UniProtKB-EC"/>
</dbReference>
<dbReference type="RefSeq" id="WP_211467786.1">
    <property type="nucleotide sequence ID" value="NZ_JAGSXH010000034.1"/>
</dbReference>
<feature type="domain" description="Methylated-DNA-[protein]-cysteine S-methyltransferase DNA binding" evidence="11">
    <location>
        <begin position="102"/>
        <end position="181"/>
    </location>
</feature>
<evidence type="ECO:0000256" key="4">
    <source>
        <dbReference type="ARBA" id="ARBA00011918"/>
    </source>
</evidence>
<sequence>MPAPGSHHPLPAGSARGDIDSPVGPLGAVVGPHGLLRLTFGSLARFADGLAACAPGAPAEGAPSLSDHEHGASIIRELGEYFAGRRTSFTIAVDWSLTSGAQRAILSTLHAEVHYGETIGYGDLAVLAGRTPGASRLVGTVMGSNPIVIVVPCHRVIAADGGIGGFGGGLETKRRLLTLEGSLQPTLF</sequence>
<evidence type="ECO:0000256" key="3">
    <source>
        <dbReference type="ARBA" id="ARBA00008711"/>
    </source>
</evidence>
<dbReference type="InterPro" id="IPR036388">
    <property type="entry name" value="WH-like_DNA-bd_sf"/>
</dbReference>
<dbReference type="SUPFAM" id="SSF46767">
    <property type="entry name" value="Methylated DNA-protein cysteine methyltransferase, C-terminal domain"/>
    <property type="match status" value="1"/>
</dbReference>
<keyword evidence="9" id="KW-0234">DNA repair</keyword>
<comment type="function">
    <text evidence="2">Involved in the cellular defense against the biological effects of O6-methylguanine (O6-MeG) and O4-methylthymine (O4-MeT) in DNA. Repairs the methylated nucleobase in DNA by stoichiometrically transferring the methyl group to a cysteine residue in the enzyme. This is a suicide reaction: the enzyme is irreversibly inactivated.</text>
</comment>
<dbReference type="Gene3D" id="1.10.10.10">
    <property type="entry name" value="Winged helix-like DNA-binding domain superfamily/Winged helix DNA-binding domain"/>
    <property type="match status" value="1"/>
</dbReference>
<evidence type="ECO:0000259" key="11">
    <source>
        <dbReference type="Pfam" id="PF01035"/>
    </source>
</evidence>
<evidence type="ECO:0000256" key="9">
    <source>
        <dbReference type="ARBA" id="ARBA00023204"/>
    </source>
</evidence>
<dbReference type="SUPFAM" id="SSF53155">
    <property type="entry name" value="Methylated DNA-protein cysteine methyltransferase domain"/>
    <property type="match status" value="1"/>
</dbReference>
<reference evidence="12" key="1">
    <citation type="submission" date="2021-04" db="EMBL/GenBank/DDBJ databases">
        <title>Genome based classification of Actinospica acidithermotolerans sp. nov., an actinobacterium isolated from an Indonesian hot spring.</title>
        <authorList>
            <person name="Kusuma A.B."/>
            <person name="Putra K.E."/>
            <person name="Nafisah S."/>
            <person name="Loh J."/>
            <person name="Nouioui I."/>
            <person name="Goodfellow M."/>
        </authorList>
    </citation>
    <scope>NUCLEOTIDE SEQUENCE</scope>
    <source>
        <strain evidence="12">DSM 45618</strain>
    </source>
</reference>
<dbReference type="FunFam" id="1.10.10.10:FF:000214">
    <property type="entry name" value="Methylated-DNA--protein-cysteine methyltransferase"/>
    <property type="match status" value="1"/>
</dbReference>
<dbReference type="AlphaFoldDB" id="A0A8J7WQR1"/>
<keyword evidence="13" id="KW-1185">Reference proteome</keyword>
<dbReference type="Pfam" id="PF01035">
    <property type="entry name" value="DNA_binding_1"/>
    <property type="match status" value="1"/>
</dbReference>
<evidence type="ECO:0000313" key="13">
    <source>
        <dbReference type="Proteomes" id="UP000677913"/>
    </source>
</evidence>
<keyword evidence="6" id="KW-0489">Methyltransferase</keyword>
<keyword evidence="7" id="KW-0808">Transferase</keyword>
<dbReference type="PANTHER" id="PTHR46460">
    <property type="entry name" value="METHYLATED-DNA--PROTEIN-CYSTEINE METHYLTRANSFERASE"/>
    <property type="match status" value="1"/>
</dbReference>
<name>A0A8J7WQR1_9ACTN</name>
<dbReference type="InterPro" id="IPR014048">
    <property type="entry name" value="MethylDNA_cys_MeTrfase_DNA-bd"/>
</dbReference>
<gene>
    <name evidence="12" type="ORF">KGA66_12020</name>
</gene>
<dbReference type="PANTHER" id="PTHR46460:SF1">
    <property type="entry name" value="METHYLATED-DNA--PROTEIN-CYSTEINE METHYLTRANSFERASE"/>
    <property type="match status" value="1"/>
</dbReference>
<evidence type="ECO:0000256" key="5">
    <source>
        <dbReference type="ARBA" id="ARBA00015377"/>
    </source>
</evidence>
<dbReference type="InterPro" id="IPR001497">
    <property type="entry name" value="MethylDNA_cys_MeTrfase_AS"/>
</dbReference>